<dbReference type="GO" id="GO:0008135">
    <property type="term" value="F:translation factor activity, RNA binding"/>
    <property type="evidence" value="ECO:0007669"/>
    <property type="project" value="TreeGrafter"/>
</dbReference>
<dbReference type="CDD" id="cd19757">
    <property type="entry name" value="Bbox1"/>
    <property type="match status" value="1"/>
</dbReference>
<feature type="domain" description="RRM" evidence="4">
    <location>
        <begin position="384"/>
        <end position="467"/>
    </location>
</feature>
<proteinExistence type="evidence at transcript level"/>
<dbReference type="AlphaFoldDB" id="U5EQT4"/>
<dbReference type="Pfam" id="PF16366">
    <property type="entry name" value="CEBP_ZZ"/>
    <property type="match status" value="1"/>
</dbReference>
<dbReference type="GO" id="GO:0045202">
    <property type="term" value="C:synapse"/>
    <property type="evidence" value="ECO:0007669"/>
    <property type="project" value="TreeGrafter"/>
</dbReference>
<dbReference type="FunFam" id="3.30.70.330:FF:000054">
    <property type="entry name" value="Cytoplasmic polyadenylation element-binding protein 1"/>
    <property type="match status" value="1"/>
</dbReference>
<feature type="region of interest" description="Disordered" evidence="3">
    <location>
        <begin position="161"/>
        <end position="213"/>
    </location>
</feature>
<dbReference type="GO" id="GO:0000900">
    <property type="term" value="F:mRNA regulatory element binding translation repressor activity"/>
    <property type="evidence" value="ECO:0007669"/>
    <property type="project" value="TreeGrafter"/>
</dbReference>
<dbReference type="SMART" id="SM00360">
    <property type="entry name" value="RRM"/>
    <property type="match status" value="2"/>
</dbReference>
<sequence length="745" mass="82944">LQQINFKDWPSSDIARSLTGPDILQKHSINSLLENNDIINRGLSSTSNEGETMTFSDILDTSTSTPTNLSLTLNKNQSFSSLADSGILSATNSLLSSNGFDFSSCSSVSPDANLANLSPNVYLQSQIEDFRFDNDISSSTRLNSSDEINNSMKIFSRNLSFESTTTPTTPSTPSSMCPTKSLSNSSQFSNFEQSMNGFSSPSNTPPDNDSNLLFQNFENENLMEMINYMTIMNSSNNSSSSNGQQQTNKSFLQTQQQHLQYSNNSQLSSSPEYERLQNLQTLNTLRLLQQSQQLTQLQLQQHQLNQLSSTACNSNEIQIKNWQIQQSDAVNNNLSNNNGGGSKNEFNLDRIAKFHRSSAALHDATCTWSGVLPNRTHRIITYSCKIFLGGIPWDISETALQQIFKQFGPIRVEWPGKEQETSQPKGYAYIIFESDKAVKSLLHSCSYSETSNYYSSNRSLNLSTSSSSSSSSYSLQAICGAGGENLSTQIVPAIMKQQQQQQQSSSCGGLPQKIKFKISSKRYKTKDVEIIPWNIADSNYVKSTSQKLDPSKTVFVGALHGQLTAEGLAVIMNDLFDGVVYVGIDTDKYKYPLGSARVTFNNSRSYMKAILAAFIEVKTAKFTKKLQVDPYLEDSLCSMCGVQHGPYFCREIVCFRYFCRSCWQMRHNRTTNLQYHHPMSRHSKSTTIVGVGPQQLPSPCSSVDSSPTQCNGPANMQQQLQQIQQQQQQLSNTQSLNQFQQLSLV</sequence>
<dbReference type="GO" id="GO:0005634">
    <property type="term" value="C:nucleus"/>
    <property type="evidence" value="ECO:0007669"/>
    <property type="project" value="TreeGrafter"/>
</dbReference>
<dbReference type="GO" id="GO:2000766">
    <property type="term" value="P:negative regulation of cytoplasmic translation"/>
    <property type="evidence" value="ECO:0007669"/>
    <property type="project" value="TreeGrafter"/>
</dbReference>
<feature type="compositionally biased region" description="Polar residues" evidence="3">
    <location>
        <begin position="243"/>
        <end position="254"/>
    </location>
</feature>
<evidence type="ECO:0000259" key="4">
    <source>
        <dbReference type="PROSITE" id="PS50102"/>
    </source>
</evidence>
<dbReference type="InterPro" id="IPR035979">
    <property type="entry name" value="RBD_domain_sf"/>
</dbReference>
<feature type="region of interest" description="Disordered" evidence="3">
    <location>
        <begin position="233"/>
        <end position="271"/>
    </location>
</feature>
<dbReference type="GO" id="GO:0043022">
    <property type="term" value="F:ribosome binding"/>
    <property type="evidence" value="ECO:0007669"/>
    <property type="project" value="TreeGrafter"/>
</dbReference>
<dbReference type="CDD" id="cd12725">
    <property type="entry name" value="RRM2_CPEB1"/>
    <property type="match status" value="1"/>
</dbReference>
<evidence type="ECO:0000256" key="2">
    <source>
        <dbReference type="PROSITE-ProRule" id="PRU00176"/>
    </source>
</evidence>
<feature type="non-terminal residue" evidence="5">
    <location>
        <position position="1"/>
    </location>
</feature>
<dbReference type="Gene3D" id="4.10.640.40">
    <property type="entry name" value="Cytoplasmic polyadenylation element-binding protein, ZZ domain"/>
    <property type="match status" value="1"/>
</dbReference>
<evidence type="ECO:0000313" key="5">
    <source>
        <dbReference type="EMBL" id="JAB55793.1"/>
    </source>
</evidence>
<dbReference type="EMBL" id="GANO01004078">
    <property type="protein sequence ID" value="JAB55793.1"/>
    <property type="molecule type" value="mRNA"/>
</dbReference>
<organism evidence="5">
    <name type="scientific">Corethrella appendiculata</name>
    <dbReference type="NCBI Taxonomy" id="1370023"/>
    <lineage>
        <taxon>Eukaryota</taxon>
        <taxon>Metazoa</taxon>
        <taxon>Ecdysozoa</taxon>
        <taxon>Arthropoda</taxon>
        <taxon>Hexapoda</taxon>
        <taxon>Insecta</taxon>
        <taxon>Pterygota</taxon>
        <taxon>Neoptera</taxon>
        <taxon>Endopterygota</taxon>
        <taxon>Diptera</taxon>
        <taxon>Nematocera</taxon>
        <taxon>Culicoidea</taxon>
        <taxon>Chaoboridae</taxon>
        <taxon>Corethrella</taxon>
    </lineage>
</organism>
<dbReference type="InterPro" id="IPR012677">
    <property type="entry name" value="Nucleotide-bd_a/b_plait_sf"/>
</dbReference>
<dbReference type="InterPro" id="IPR034819">
    <property type="entry name" value="CPEB"/>
</dbReference>
<keyword evidence="1 2" id="KW-0694">RNA-binding</keyword>
<dbReference type="SUPFAM" id="SSF54928">
    <property type="entry name" value="RNA-binding domain, RBD"/>
    <property type="match status" value="1"/>
</dbReference>
<accession>U5EQT4</accession>
<dbReference type="Pfam" id="PF16367">
    <property type="entry name" value="RRM_7"/>
    <property type="match status" value="1"/>
</dbReference>
<dbReference type="PROSITE" id="PS50102">
    <property type="entry name" value="RRM"/>
    <property type="match status" value="1"/>
</dbReference>
<dbReference type="InterPro" id="IPR000504">
    <property type="entry name" value="RRM_dom"/>
</dbReference>
<dbReference type="GO" id="GO:0043005">
    <property type="term" value="C:neuron projection"/>
    <property type="evidence" value="ECO:0007669"/>
    <property type="project" value="TreeGrafter"/>
</dbReference>
<dbReference type="InterPro" id="IPR038446">
    <property type="entry name" value="CEBP_ZZ_sf"/>
</dbReference>
<evidence type="ECO:0000256" key="1">
    <source>
        <dbReference type="ARBA" id="ARBA00022884"/>
    </source>
</evidence>
<dbReference type="InterPro" id="IPR032296">
    <property type="entry name" value="CEBP_ZZ"/>
</dbReference>
<feature type="compositionally biased region" description="Low complexity" evidence="3">
    <location>
        <begin position="255"/>
        <end position="271"/>
    </location>
</feature>
<evidence type="ECO:0000256" key="3">
    <source>
        <dbReference type="SAM" id="MobiDB-lite"/>
    </source>
</evidence>
<name>U5EQT4_9DIPT</name>
<feature type="compositionally biased region" description="Low complexity" evidence="3">
    <location>
        <begin position="233"/>
        <end position="242"/>
    </location>
</feature>
<protein>
    <submittedName>
        <fullName evidence="5">Putative oo18 rna-binding protein</fullName>
    </submittedName>
</protein>
<dbReference type="GO" id="GO:0003730">
    <property type="term" value="F:mRNA 3'-UTR binding"/>
    <property type="evidence" value="ECO:0007669"/>
    <property type="project" value="InterPro"/>
</dbReference>
<dbReference type="PANTHER" id="PTHR12566">
    <property type="entry name" value="CYTOPLASMIC POLYADENYLATION ELEMENT BINDING PROTEIN CPEB"/>
    <property type="match status" value="1"/>
</dbReference>
<dbReference type="PANTHER" id="PTHR12566:SF9">
    <property type="entry name" value="CYTOPLASMIC POLYADENYLATION ELEMENT-BINDING PROTEIN 1"/>
    <property type="match status" value="1"/>
</dbReference>
<dbReference type="Gene3D" id="3.30.70.330">
    <property type="match status" value="2"/>
</dbReference>
<dbReference type="GO" id="GO:0005737">
    <property type="term" value="C:cytoplasm"/>
    <property type="evidence" value="ECO:0007669"/>
    <property type="project" value="TreeGrafter"/>
</dbReference>
<feature type="compositionally biased region" description="Low complexity" evidence="3">
    <location>
        <begin position="163"/>
        <end position="213"/>
    </location>
</feature>
<reference evidence="5" key="1">
    <citation type="journal article" date="2014" name="Insect Biochem. Mol. Biol.">
        <title>An insight into the sialome of the frog biting fly, Corethrella appendiculata.</title>
        <authorList>
            <person name="Ribeiro J.M.C."/>
            <person name="Chagas A.C."/>
            <person name="Pham V.M."/>
            <person name="Lounibos L.P."/>
            <person name="Calvo E."/>
        </authorList>
    </citation>
    <scope>NUCLEOTIDE SEQUENCE</scope>
    <source>
        <tissue evidence="5">Salivary glands</tissue>
    </source>
</reference>